<dbReference type="InterPro" id="IPR011990">
    <property type="entry name" value="TPR-like_helical_dom_sf"/>
</dbReference>
<feature type="domain" description="PPIase cyclophilin-type" evidence="6">
    <location>
        <begin position="1"/>
        <end position="36"/>
    </location>
</feature>
<organism evidence="7 8">
    <name type="scientific">Hohenbuehelia grisea</name>
    <dbReference type="NCBI Taxonomy" id="104357"/>
    <lineage>
        <taxon>Eukaryota</taxon>
        <taxon>Fungi</taxon>
        <taxon>Dikarya</taxon>
        <taxon>Basidiomycota</taxon>
        <taxon>Agaricomycotina</taxon>
        <taxon>Agaricomycetes</taxon>
        <taxon>Agaricomycetidae</taxon>
        <taxon>Agaricales</taxon>
        <taxon>Pleurotineae</taxon>
        <taxon>Pleurotaceae</taxon>
        <taxon>Hohenbuehelia</taxon>
    </lineage>
</organism>
<protein>
    <recommendedName>
        <fullName evidence="4">Peptidyl-prolyl cis-trans isomerase</fullName>
        <shortName evidence="4">PPIase</shortName>
        <ecNumber evidence="4">5.2.1.8</ecNumber>
    </recommendedName>
</protein>
<comment type="catalytic activity">
    <reaction evidence="1 4">
        <text>[protein]-peptidylproline (omega=180) = [protein]-peptidylproline (omega=0)</text>
        <dbReference type="Rhea" id="RHEA:16237"/>
        <dbReference type="Rhea" id="RHEA-COMP:10747"/>
        <dbReference type="Rhea" id="RHEA-COMP:10748"/>
        <dbReference type="ChEBI" id="CHEBI:83833"/>
        <dbReference type="ChEBI" id="CHEBI:83834"/>
        <dbReference type="EC" id="5.2.1.8"/>
    </reaction>
</comment>
<dbReference type="Gene3D" id="2.40.100.10">
    <property type="entry name" value="Cyclophilin-like"/>
    <property type="match status" value="1"/>
</dbReference>
<gene>
    <name evidence="7" type="ORF">HGRIS_012102</name>
</gene>
<dbReference type="Proteomes" id="UP001556367">
    <property type="component" value="Unassembled WGS sequence"/>
</dbReference>
<evidence type="ECO:0000313" key="8">
    <source>
        <dbReference type="Proteomes" id="UP001556367"/>
    </source>
</evidence>
<dbReference type="InterPro" id="IPR044666">
    <property type="entry name" value="Cyclophilin_A-like"/>
</dbReference>
<dbReference type="PANTHER" id="PTHR45625:SF4">
    <property type="entry name" value="PEPTIDYLPROLYL ISOMERASE DOMAIN AND WD REPEAT-CONTAINING PROTEIN 1"/>
    <property type="match status" value="1"/>
</dbReference>
<dbReference type="PANTHER" id="PTHR45625">
    <property type="entry name" value="PEPTIDYL-PROLYL CIS-TRANS ISOMERASE-RELATED"/>
    <property type="match status" value="1"/>
</dbReference>
<dbReference type="SUPFAM" id="SSF50891">
    <property type="entry name" value="Cyclophilin-like"/>
    <property type="match status" value="1"/>
</dbReference>
<evidence type="ECO:0000256" key="1">
    <source>
        <dbReference type="ARBA" id="ARBA00000971"/>
    </source>
</evidence>
<evidence type="ECO:0000256" key="2">
    <source>
        <dbReference type="ARBA" id="ARBA00023110"/>
    </source>
</evidence>
<feature type="region of interest" description="Disordered" evidence="5">
    <location>
        <begin position="98"/>
        <end position="123"/>
    </location>
</feature>
<dbReference type="InterPro" id="IPR029000">
    <property type="entry name" value="Cyclophilin-like_dom_sf"/>
</dbReference>
<evidence type="ECO:0000256" key="4">
    <source>
        <dbReference type="RuleBase" id="RU363019"/>
    </source>
</evidence>
<evidence type="ECO:0000259" key="6">
    <source>
        <dbReference type="PROSITE" id="PS50072"/>
    </source>
</evidence>
<keyword evidence="8" id="KW-1185">Reference proteome</keyword>
<proteinExistence type="inferred from homology"/>
<dbReference type="EC" id="5.2.1.8" evidence="4"/>
<sequence>MSELHQANTGPNTNGSQFFITVRPTPHLDGKHVVFALRTPSWPPSGVRAQPTSSTNAEIAVNNATRALDRLELNTADKAKALYRRALARVILKHEEETDKDLVEATKRVPDDQAIASELTKVR</sequence>
<name>A0ABR3IR81_9AGAR</name>
<dbReference type="EMBL" id="JASNQZ010000015">
    <property type="protein sequence ID" value="KAL0945816.1"/>
    <property type="molecule type" value="Genomic_DNA"/>
</dbReference>
<dbReference type="InterPro" id="IPR002130">
    <property type="entry name" value="Cyclophilin-type_PPIase_dom"/>
</dbReference>
<comment type="function">
    <text evidence="4">PPIases accelerate the folding of proteins. It catalyzes the cis-trans isomerization of proline imidic peptide bonds in oligopeptides.</text>
</comment>
<evidence type="ECO:0000256" key="3">
    <source>
        <dbReference type="ARBA" id="ARBA00023235"/>
    </source>
</evidence>
<dbReference type="Pfam" id="PF00160">
    <property type="entry name" value="Pro_isomerase"/>
    <property type="match status" value="1"/>
</dbReference>
<evidence type="ECO:0000313" key="7">
    <source>
        <dbReference type="EMBL" id="KAL0945816.1"/>
    </source>
</evidence>
<dbReference type="Gene3D" id="1.25.40.10">
    <property type="entry name" value="Tetratricopeptide repeat domain"/>
    <property type="match status" value="1"/>
</dbReference>
<dbReference type="PRINTS" id="PR00153">
    <property type="entry name" value="CSAPPISMRASE"/>
</dbReference>
<feature type="compositionally biased region" description="Basic and acidic residues" evidence="5">
    <location>
        <begin position="98"/>
        <end position="111"/>
    </location>
</feature>
<evidence type="ECO:0000256" key="5">
    <source>
        <dbReference type="SAM" id="MobiDB-lite"/>
    </source>
</evidence>
<keyword evidence="2 4" id="KW-0697">Rotamase</keyword>
<comment type="similarity">
    <text evidence="4">Belongs to the cyclophilin-type PPIase family.</text>
</comment>
<comment type="caution">
    <text evidence="7">The sequence shown here is derived from an EMBL/GenBank/DDBJ whole genome shotgun (WGS) entry which is preliminary data.</text>
</comment>
<dbReference type="PROSITE" id="PS50072">
    <property type="entry name" value="CSA_PPIASE_2"/>
    <property type="match status" value="1"/>
</dbReference>
<reference evidence="8" key="1">
    <citation type="submission" date="2024-06" db="EMBL/GenBank/DDBJ databases">
        <title>Multi-omics analyses provide insights into the biosynthesis of the anticancer antibiotic pleurotin in Hohenbuehelia grisea.</title>
        <authorList>
            <person name="Weaver J.A."/>
            <person name="Alberti F."/>
        </authorList>
    </citation>
    <scope>NUCLEOTIDE SEQUENCE [LARGE SCALE GENOMIC DNA]</scope>
    <source>
        <strain evidence="8">T-177</strain>
    </source>
</reference>
<accession>A0ABR3IR81</accession>
<keyword evidence="3 4" id="KW-0413">Isomerase</keyword>